<keyword evidence="1" id="KW-0732">Signal</keyword>
<protein>
    <submittedName>
        <fullName evidence="2">Uncharacterized protein</fullName>
    </submittedName>
</protein>
<sequence length="318" mass="33404">MKKFVILFAGLLLISFCGFAQVKIGDNFTAVNANSLLELESTNKALLLPRLNQTQIDGMQNVPAGMLVYNSTTNLLNIRSNTGWITLAQAADAASATNPWSTSNTSTGPTTYTYSRVGIDTNQPFGQLANTSVNTIGSDKYGGNPGSLSWASTQLGYVGQIYNGGRDNNFNGLAVKVNSNNATALDVSQGGQGSEGQPLLIVKSTGNVGVRTTNPTEALEVNGNIKYSGNLQMGLVYPYSDNVIAVNTYAAIPVPCPAGTKLIGGGGGQRDFGAAGASLSITYSGPDKDDTNRWLLILANRNSQAITIRTYAICAKVQ</sequence>
<comment type="caution">
    <text evidence="2">The sequence shown here is derived from an EMBL/GenBank/DDBJ whole genome shotgun (WGS) entry which is preliminary data.</text>
</comment>
<dbReference type="AlphaFoldDB" id="A0A927GD17"/>
<feature type="chain" id="PRO_5037507416" evidence="1">
    <location>
        <begin position="21"/>
        <end position="318"/>
    </location>
</feature>
<gene>
    <name evidence="2" type="ORF">IC230_10145</name>
</gene>
<organism evidence="2 3">
    <name type="scientific">Spirosoma validum</name>
    <dbReference type="NCBI Taxonomy" id="2771355"/>
    <lineage>
        <taxon>Bacteria</taxon>
        <taxon>Pseudomonadati</taxon>
        <taxon>Bacteroidota</taxon>
        <taxon>Cytophagia</taxon>
        <taxon>Cytophagales</taxon>
        <taxon>Cytophagaceae</taxon>
        <taxon>Spirosoma</taxon>
    </lineage>
</organism>
<evidence type="ECO:0000313" key="3">
    <source>
        <dbReference type="Proteomes" id="UP000653797"/>
    </source>
</evidence>
<evidence type="ECO:0000256" key="1">
    <source>
        <dbReference type="SAM" id="SignalP"/>
    </source>
</evidence>
<dbReference type="RefSeq" id="WP_191038877.1">
    <property type="nucleotide sequence ID" value="NZ_JACXAA010000003.1"/>
</dbReference>
<name>A0A927GD17_9BACT</name>
<reference evidence="2" key="1">
    <citation type="submission" date="2020-09" db="EMBL/GenBank/DDBJ databases">
        <authorList>
            <person name="Kim M.K."/>
        </authorList>
    </citation>
    <scope>NUCLEOTIDE SEQUENCE</scope>
    <source>
        <strain evidence="2">BT704</strain>
    </source>
</reference>
<feature type="signal peptide" evidence="1">
    <location>
        <begin position="1"/>
        <end position="20"/>
    </location>
</feature>
<proteinExistence type="predicted"/>
<accession>A0A927GD17</accession>
<keyword evidence="3" id="KW-1185">Reference proteome</keyword>
<dbReference type="EMBL" id="JACXAA010000003">
    <property type="protein sequence ID" value="MBD2753249.1"/>
    <property type="molecule type" value="Genomic_DNA"/>
</dbReference>
<evidence type="ECO:0000313" key="2">
    <source>
        <dbReference type="EMBL" id="MBD2753249.1"/>
    </source>
</evidence>
<dbReference type="Proteomes" id="UP000653797">
    <property type="component" value="Unassembled WGS sequence"/>
</dbReference>